<organism evidence="3 4">
    <name type="scientific">Megalurothrips usitatus</name>
    <name type="common">bean blossom thrips</name>
    <dbReference type="NCBI Taxonomy" id="439358"/>
    <lineage>
        <taxon>Eukaryota</taxon>
        <taxon>Metazoa</taxon>
        <taxon>Ecdysozoa</taxon>
        <taxon>Arthropoda</taxon>
        <taxon>Hexapoda</taxon>
        <taxon>Insecta</taxon>
        <taxon>Pterygota</taxon>
        <taxon>Neoptera</taxon>
        <taxon>Paraneoptera</taxon>
        <taxon>Thysanoptera</taxon>
        <taxon>Terebrantia</taxon>
        <taxon>Thripoidea</taxon>
        <taxon>Thripidae</taxon>
        <taxon>Megalurothrips</taxon>
    </lineage>
</organism>
<feature type="transmembrane region" description="Helical" evidence="1">
    <location>
        <begin position="88"/>
        <end position="107"/>
    </location>
</feature>
<name>A0AAV7XYU9_9NEOP</name>
<protein>
    <recommendedName>
        <fullName evidence="5">G protein-coupled receptor</fullName>
    </recommendedName>
</protein>
<proteinExistence type="predicted"/>
<keyword evidence="1" id="KW-0472">Membrane</keyword>
<feature type="transmembrane region" description="Helical" evidence="1">
    <location>
        <begin position="119"/>
        <end position="142"/>
    </location>
</feature>
<keyword evidence="1" id="KW-0812">Transmembrane</keyword>
<evidence type="ECO:0000313" key="3">
    <source>
        <dbReference type="EMBL" id="KAJ1531552.1"/>
    </source>
</evidence>
<gene>
    <name evidence="3" type="ORF">ONE63_000225</name>
</gene>
<evidence type="ECO:0000256" key="1">
    <source>
        <dbReference type="SAM" id="Phobius"/>
    </source>
</evidence>
<keyword evidence="2" id="KW-0732">Signal</keyword>
<feature type="transmembrane region" description="Helical" evidence="1">
    <location>
        <begin position="174"/>
        <end position="202"/>
    </location>
</feature>
<dbReference type="Proteomes" id="UP001075354">
    <property type="component" value="Chromosome 1"/>
</dbReference>
<sequence>MCSVTLLLAVCVLDVIVAESADDAQFAVGSIQLGLCALPTMWTFARRSDLVKECLACLVAAAEAIEPHADAEAQGHVRAAVRADRMRVSVYLLAATTPLIILTDVKVRSESRWLQAAVLLWTGYSYVAMCFAYYTLMLLAFVANSSLAQLYRVVGRGVESGRCRRRWAAMQGRLLRVSLVMDAFLPGLLPFVMVGSVILPAFSTASVLADPARADLMSVVAMPDLWFVFVPLCESGASLSAARGRVAECAYRGPWLEEPPHRRPPAWGSWASTLVLDRHALLGVLKSWFSYVQAMSSMRRRQGLQGWQG</sequence>
<evidence type="ECO:0000256" key="2">
    <source>
        <dbReference type="SAM" id="SignalP"/>
    </source>
</evidence>
<keyword evidence="1" id="KW-1133">Transmembrane helix</keyword>
<evidence type="ECO:0008006" key="5">
    <source>
        <dbReference type="Google" id="ProtNLM"/>
    </source>
</evidence>
<dbReference type="EMBL" id="JAPTSV010000001">
    <property type="protein sequence ID" value="KAJ1531552.1"/>
    <property type="molecule type" value="Genomic_DNA"/>
</dbReference>
<evidence type="ECO:0000313" key="4">
    <source>
        <dbReference type="Proteomes" id="UP001075354"/>
    </source>
</evidence>
<reference evidence="3" key="1">
    <citation type="submission" date="2022-12" db="EMBL/GenBank/DDBJ databases">
        <title>Chromosome-level genome assembly of the bean flower thrips Megalurothrips usitatus.</title>
        <authorList>
            <person name="Ma L."/>
            <person name="Liu Q."/>
            <person name="Li H."/>
            <person name="Cai W."/>
        </authorList>
    </citation>
    <scope>NUCLEOTIDE SEQUENCE</scope>
    <source>
        <strain evidence="3">Cailab_2022a</strain>
    </source>
</reference>
<accession>A0AAV7XYU9</accession>
<keyword evidence="4" id="KW-1185">Reference proteome</keyword>
<comment type="caution">
    <text evidence="3">The sequence shown here is derived from an EMBL/GenBank/DDBJ whole genome shotgun (WGS) entry which is preliminary data.</text>
</comment>
<feature type="transmembrane region" description="Helical" evidence="1">
    <location>
        <begin position="214"/>
        <end position="233"/>
    </location>
</feature>
<dbReference type="AlphaFoldDB" id="A0AAV7XYU9"/>
<feature type="signal peptide" evidence="2">
    <location>
        <begin position="1"/>
        <end position="20"/>
    </location>
</feature>
<feature type="chain" id="PRO_5043776150" description="G protein-coupled receptor" evidence="2">
    <location>
        <begin position="21"/>
        <end position="309"/>
    </location>
</feature>